<sequence>MGVKDKQTYGEYYWAMQVEAQTLIAEDTEKELAAMSSRLMSNLHIREYIPSELAA</sequence>
<dbReference type="AlphaFoldDB" id="X1R020"/>
<accession>X1R020</accession>
<protein>
    <submittedName>
        <fullName evidence="1">Uncharacterized protein</fullName>
    </submittedName>
</protein>
<proteinExistence type="predicted"/>
<evidence type="ECO:0000313" key="1">
    <source>
        <dbReference type="EMBL" id="GAI56445.1"/>
    </source>
</evidence>
<name>X1R020_9ZZZZ</name>
<dbReference type="EMBL" id="BARV01034040">
    <property type="protein sequence ID" value="GAI56445.1"/>
    <property type="molecule type" value="Genomic_DNA"/>
</dbReference>
<organism evidence="1">
    <name type="scientific">marine sediment metagenome</name>
    <dbReference type="NCBI Taxonomy" id="412755"/>
    <lineage>
        <taxon>unclassified sequences</taxon>
        <taxon>metagenomes</taxon>
        <taxon>ecological metagenomes</taxon>
    </lineage>
</organism>
<gene>
    <name evidence="1" type="ORF">S06H3_53395</name>
</gene>
<comment type="caution">
    <text evidence="1">The sequence shown here is derived from an EMBL/GenBank/DDBJ whole genome shotgun (WGS) entry which is preliminary data.</text>
</comment>
<reference evidence="1" key="1">
    <citation type="journal article" date="2014" name="Front. Microbiol.">
        <title>High frequency of phylogenetically diverse reductive dehalogenase-homologous genes in deep subseafloor sedimentary metagenomes.</title>
        <authorList>
            <person name="Kawai M."/>
            <person name="Futagami T."/>
            <person name="Toyoda A."/>
            <person name="Takaki Y."/>
            <person name="Nishi S."/>
            <person name="Hori S."/>
            <person name="Arai W."/>
            <person name="Tsubouchi T."/>
            <person name="Morono Y."/>
            <person name="Uchiyama I."/>
            <person name="Ito T."/>
            <person name="Fujiyama A."/>
            <person name="Inagaki F."/>
            <person name="Takami H."/>
        </authorList>
    </citation>
    <scope>NUCLEOTIDE SEQUENCE</scope>
    <source>
        <strain evidence="1">Expedition CK06-06</strain>
    </source>
</reference>